<name>A0AAD7N992_9AGAR</name>
<protein>
    <submittedName>
        <fullName evidence="1">Uncharacterized protein</fullName>
    </submittedName>
</protein>
<dbReference type="Proteomes" id="UP001215280">
    <property type="component" value="Unassembled WGS sequence"/>
</dbReference>
<reference evidence="1" key="1">
    <citation type="submission" date="2023-03" db="EMBL/GenBank/DDBJ databases">
        <title>Massive genome expansion in bonnet fungi (Mycena s.s.) driven by repeated elements and novel gene families across ecological guilds.</title>
        <authorList>
            <consortium name="Lawrence Berkeley National Laboratory"/>
            <person name="Harder C.B."/>
            <person name="Miyauchi S."/>
            <person name="Viragh M."/>
            <person name="Kuo A."/>
            <person name="Thoen E."/>
            <person name="Andreopoulos B."/>
            <person name="Lu D."/>
            <person name="Skrede I."/>
            <person name="Drula E."/>
            <person name="Henrissat B."/>
            <person name="Morin E."/>
            <person name="Kohler A."/>
            <person name="Barry K."/>
            <person name="LaButti K."/>
            <person name="Morin E."/>
            <person name="Salamov A."/>
            <person name="Lipzen A."/>
            <person name="Mereny Z."/>
            <person name="Hegedus B."/>
            <person name="Baldrian P."/>
            <person name="Stursova M."/>
            <person name="Weitz H."/>
            <person name="Taylor A."/>
            <person name="Grigoriev I.V."/>
            <person name="Nagy L.G."/>
            <person name="Martin F."/>
            <person name="Kauserud H."/>
        </authorList>
    </citation>
    <scope>NUCLEOTIDE SEQUENCE</scope>
    <source>
        <strain evidence="1">CBHHK188m</strain>
    </source>
</reference>
<evidence type="ECO:0000313" key="1">
    <source>
        <dbReference type="EMBL" id="KAJ7750051.1"/>
    </source>
</evidence>
<keyword evidence="2" id="KW-1185">Reference proteome</keyword>
<gene>
    <name evidence="1" type="ORF">DFH07DRAFT_961473</name>
</gene>
<accession>A0AAD7N992</accession>
<proteinExistence type="predicted"/>
<dbReference type="EMBL" id="JARJLG010000083">
    <property type="protein sequence ID" value="KAJ7750051.1"/>
    <property type="molecule type" value="Genomic_DNA"/>
</dbReference>
<organism evidence="1 2">
    <name type="scientific">Mycena maculata</name>
    <dbReference type="NCBI Taxonomy" id="230809"/>
    <lineage>
        <taxon>Eukaryota</taxon>
        <taxon>Fungi</taxon>
        <taxon>Dikarya</taxon>
        <taxon>Basidiomycota</taxon>
        <taxon>Agaricomycotina</taxon>
        <taxon>Agaricomycetes</taxon>
        <taxon>Agaricomycetidae</taxon>
        <taxon>Agaricales</taxon>
        <taxon>Marasmiineae</taxon>
        <taxon>Mycenaceae</taxon>
        <taxon>Mycena</taxon>
    </lineage>
</organism>
<dbReference type="AlphaFoldDB" id="A0AAD7N992"/>
<sequence length="94" mass="10147">MFTVPDPDPFSHTHSTLMKILLCSAFVGLVCILREAHAVNVNTTLTTSIPALYSPPTTTALAIVSAYLQAVQLCRPALDAVEQAAVQEYNERTS</sequence>
<comment type="caution">
    <text evidence="1">The sequence shown here is derived from an EMBL/GenBank/DDBJ whole genome shotgun (WGS) entry which is preliminary data.</text>
</comment>
<evidence type="ECO:0000313" key="2">
    <source>
        <dbReference type="Proteomes" id="UP001215280"/>
    </source>
</evidence>